<feature type="domain" description="Protein kinase" evidence="1">
    <location>
        <begin position="1"/>
        <end position="101"/>
    </location>
</feature>
<dbReference type="GO" id="GO:0004672">
    <property type="term" value="F:protein kinase activity"/>
    <property type="evidence" value="ECO:0007669"/>
    <property type="project" value="InterPro"/>
</dbReference>
<dbReference type="InterPro" id="IPR000719">
    <property type="entry name" value="Prot_kinase_dom"/>
</dbReference>
<evidence type="ECO:0000313" key="2">
    <source>
        <dbReference type="EMBL" id="JAV89134.1"/>
    </source>
</evidence>
<dbReference type="Gene3D" id="1.10.510.10">
    <property type="entry name" value="Transferase(Phosphotransferase) domain 1"/>
    <property type="match status" value="1"/>
</dbReference>
<protein>
    <recommendedName>
        <fullName evidence="1">Protein kinase domain-containing protein</fullName>
    </recommendedName>
</protein>
<dbReference type="EMBL" id="GEZM01021051">
    <property type="protein sequence ID" value="JAV89134.1"/>
    <property type="molecule type" value="Transcribed_RNA"/>
</dbReference>
<sequence length="101" mass="11560">MKSPSPRKFVNNTPIYMSRRFGLPREFGRIVLSDFGEVVKGDVKRNHNAQPDVYRSPEVMFKAAWSYPIDIWNVGAMVCLSIHECFRFMCLLTGSIDLGCI</sequence>
<reference evidence="2" key="1">
    <citation type="journal article" date="2016" name="Sci. Rep.">
        <title>Molecular characterization of firefly nuptial gifts: a multi-omics approach sheds light on postcopulatory sexual selection.</title>
        <authorList>
            <person name="Al-Wathiqui N."/>
            <person name="Fallon T.R."/>
            <person name="South A."/>
            <person name="Weng J.K."/>
            <person name="Lewis S.M."/>
        </authorList>
    </citation>
    <scope>NUCLEOTIDE SEQUENCE</scope>
</reference>
<dbReference type="InterPro" id="IPR011009">
    <property type="entry name" value="Kinase-like_dom_sf"/>
</dbReference>
<dbReference type="PROSITE" id="PS50011">
    <property type="entry name" value="PROTEIN_KINASE_DOM"/>
    <property type="match status" value="1"/>
</dbReference>
<dbReference type="AlphaFoldDB" id="A0A1Y1MTX0"/>
<evidence type="ECO:0000259" key="1">
    <source>
        <dbReference type="PROSITE" id="PS50011"/>
    </source>
</evidence>
<proteinExistence type="predicted"/>
<organism evidence="2">
    <name type="scientific">Photinus pyralis</name>
    <name type="common">Common eastern firefly</name>
    <name type="synonym">Lampyris pyralis</name>
    <dbReference type="NCBI Taxonomy" id="7054"/>
    <lineage>
        <taxon>Eukaryota</taxon>
        <taxon>Metazoa</taxon>
        <taxon>Ecdysozoa</taxon>
        <taxon>Arthropoda</taxon>
        <taxon>Hexapoda</taxon>
        <taxon>Insecta</taxon>
        <taxon>Pterygota</taxon>
        <taxon>Neoptera</taxon>
        <taxon>Endopterygota</taxon>
        <taxon>Coleoptera</taxon>
        <taxon>Polyphaga</taxon>
        <taxon>Elateriformia</taxon>
        <taxon>Elateroidea</taxon>
        <taxon>Lampyridae</taxon>
        <taxon>Lampyrinae</taxon>
        <taxon>Photinus</taxon>
    </lineage>
</organism>
<name>A0A1Y1MTX0_PHOPY</name>
<dbReference type="GO" id="GO:0005524">
    <property type="term" value="F:ATP binding"/>
    <property type="evidence" value="ECO:0007669"/>
    <property type="project" value="InterPro"/>
</dbReference>
<dbReference type="SUPFAM" id="SSF56112">
    <property type="entry name" value="Protein kinase-like (PK-like)"/>
    <property type="match status" value="1"/>
</dbReference>
<accession>A0A1Y1MTX0</accession>